<dbReference type="Proteomes" id="UP000010802">
    <property type="component" value="Chromosome"/>
</dbReference>
<dbReference type="STRING" id="1209989.TepRe1_2028"/>
<feature type="domain" description="YhfX-like C-terminal" evidence="2">
    <location>
        <begin position="278"/>
        <end position="373"/>
    </location>
</feature>
<accession>F4LR01</accession>
<dbReference type="eggNOG" id="COG3457">
    <property type="taxonomic scope" value="Bacteria"/>
</dbReference>
<dbReference type="SUPFAM" id="SSF51419">
    <property type="entry name" value="PLP-binding barrel"/>
    <property type="match status" value="1"/>
</dbReference>
<evidence type="ECO:0000259" key="2">
    <source>
        <dbReference type="Pfam" id="PF21279"/>
    </source>
</evidence>
<dbReference type="InterPro" id="IPR001608">
    <property type="entry name" value="Ala_racemase_N"/>
</dbReference>
<keyword evidence="4" id="KW-1185">Reference proteome</keyword>
<dbReference type="AlphaFoldDB" id="F4LR01"/>
<evidence type="ECO:0000259" key="1">
    <source>
        <dbReference type="Pfam" id="PF01168"/>
    </source>
</evidence>
<dbReference type="KEGG" id="tep:TepRe1_2028"/>
<reference evidence="4" key="1">
    <citation type="journal article" date="2013" name="Genome Announc.">
        <title>First genome sequence of a syntrophic acetate-oxidizing bacterium, Tepidanaerobacter acetatoxydans strain Re1.</title>
        <authorList>
            <person name="Manzoor S."/>
            <person name="Bongcam-Rudloff E."/>
            <person name="Schnurer A."/>
            <person name="Muller B."/>
        </authorList>
    </citation>
    <scope>NUCLEOTIDE SEQUENCE [LARGE SCALE GENOMIC DNA]</scope>
    <source>
        <strain evidence="4">Re1</strain>
    </source>
</reference>
<proteinExistence type="predicted"/>
<organism evidence="3 4">
    <name type="scientific">Tepidanaerobacter acetatoxydans (strain DSM 21804 / JCM 16047 / Re1)</name>
    <dbReference type="NCBI Taxonomy" id="1209989"/>
    <lineage>
        <taxon>Bacteria</taxon>
        <taxon>Bacillati</taxon>
        <taxon>Bacillota</taxon>
        <taxon>Clostridia</taxon>
        <taxon>Thermosediminibacterales</taxon>
        <taxon>Tepidanaerobacteraceae</taxon>
        <taxon>Tepidanaerobacter</taxon>
    </lineage>
</organism>
<dbReference type="CDD" id="cd06811">
    <property type="entry name" value="PLPDE_III_yhfX_like"/>
    <property type="match status" value="1"/>
</dbReference>
<evidence type="ECO:0000313" key="3">
    <source>
        <dbReference type="EMBL" id="CCP27012.1"/>
    </source>
</evidence>
<dbReference type="KEGG" id="tae:TepiRe1_2184"/>
<dbReference type="HOGENOM" id="CLU_060710_0_0_9"/>
<dbReference type="Gene3D" id="2.40.37.30">
    <property type="match status" value="2"/>
</dbReference>
<sequence length="386" mass="42701">MFLEATLKNNPMLIDIAAKFHKAGLIEPNTYVIDLDVVSKNAELIFEAGKKFDIDLYFMTKQFGRNPVIAKAIMNAGIKKAVAVDMDEARVLFNHGVKIGHLGHLVQIPKRFIKEALSMKPEVITCFSLDKVKEVSDAAREIRTVQNILLRVVDDDDCFYPGQEGGIKMDALENTAKDIKKLDNVNVVGVTSFPCFLYDEISEKIEPTHNIYTLIDAAERLKNLGFKITQINGPSATCVSSIPLLKELGVTCGEPGHAFTGTTPLHVKALEPEKSAIVYVTEVSHVDGNRAYVFGGGFYPRSKMKKAYIPDQKRLLDVEELPPESIDYYSAVITDECNLHVGDTAIYSFRTQIFVTRSKVAVVKGIQSGNPKLLGVFNSLGDEISK</sequence>
<dbReference type="Pfam" id="PF01168">
    <property type="entry name" value="Ala_racemase_N"/>
    <property type="match status" value="1"/>
</dbReference>
<dbReference type="OrthoDB" id="3189402at2"/>
<accession>L0S5A5</accession>
<gene>
    <name evidence="3" type="primary">yhfX</name>
    <name evidence="3" type="ordered locus">TEPIRE1_2184</name>
</gene>
<dbReference type="InterPro" id="IPR029066">
    <property type="entry name" value="PLP-binding_barrel"/>
</dbReference>
<dbReference type="PATRIC" id="fig|1209989.3.peg.2514"/>
<name>F4LR01_TEPAE</name>
<protein>
    <submittedName>
        <fullName evidence="3">Putative amino acid racemase</fullName>
    </submittedName>
</protein>
<feature type="domain" description="Alanine racemase N-terminal" evidence="1">
    <location>
        <begin position="33"/>
        <end position="264"/>
    </location>
</feature>
<dbReference type="InterPro" id="IPR048449">
    <property type="entry name" value="YhfX-like_C"/>
</dbReference>
<dbReference type="EMBL" id="HF563609">
    <property type="protein sequence ID" value="CCP27012.1"/>
    <property type="molecule type" value="Genomic_DNA"/>
</dbReference>
<dbReference type="RefSeq" id="WP_013779075.1">
    <property type="nucleotide sequence ID" value="NC_015519.1"/>
</dbReference>
<evidence type="ECO:0000313" key="4">
    <source>
        <dbReference type="Proteomes" id="UP000010802"/>
    </source>
</evidence>
<dbReference type="Pfam" id="PF21279">
    <property type="entry name" value="YhfX-like_C"/>
    <property type="match status" value="1"/>
</dbReference>